<keyword evidence="2" id="KW-0808">Transferase</keyword>
<feature type="region of interest" description="Disordered" evidence="1">
    <location>
        <begin position="184"/>
        <end position="207"/>
    </location>
</feature>
<evidence type="ECO:0000256" key="1">
    <source>
        <dbReference type="SAM" id="MobiDB-lite"/>
    </source>
</evidence>
<protein>
    <submittedName>
        <fullName evidence="2">Sulfotransferase family protein</fullName>
    </submittedName>
</protein>
<proteinExistence type="predicted"/>
<dbReference type="SUPFAM" id="SSF52540">
    <property type="entry name" value="P-loop containing nucleoside triphosphate hydrolases"/>
    <property type="match status" value="1"/>
</dbReference>
<dbReference type="PANTHER" id="PTHR36978">
    <property type="entry name" value="P-LOOP CONTAINING NUCLEOTIDE TRIPHOSPHATE HYDROLASE"/>
    <property type="match status" value="1"/>
</dbReference>
<organism evidence="2 3">
    <name type="scientific">Shewanella atlantica</name>
    <dbReference type="NCBI Taxonomy" id="271099"/>
    <lineage>
        <taxon>Bacteria</taxon>
        <taxon>Pseudomonadati</taxon>
        <taxon>Pseudomonadota</taxon>
        <taxon>Gammaproteobacteria</taxon>
        <taxon>Alteromonadales</taxon>
        <taxon>Shewanellaceae</taxon>
        <taxon>Shewanella</taxon>
    </lineage>
</organism>
<evidence type="ECO:0000313" key="3">
    <source>
        <dbReference type="Proteomes" id="UP000282060"/>
    </source>
</evidence>
<evidence type="ECO:0000313" key="2">
    <source>
        <dbReference type="EMBL" id="RTR27481.1"/>
    </source>
</evidence>
<dbReference type="Proteomes" id="UP000282060">
    <property type="component" value="Unassembled WGS sequence"/>
</dbReference>
<dbReference type="Pfam" id="PF17784">
    <property type="entry name" value="Sulfotransfer_4"/>
    <property type="match status" value="1"/>
</dbReference>
<dbReference type="OrthoDB" id="7855297at2"/>
<dbReference type="GO" id="GO:0016740">
    <property type="term" value="F:transferase activity"/>
    <property type="evidence" value="ECO:0007669"/>
    <property type="project" value="UniProtKB-KW"/>
</dbReference>
<keyword evidence="3" id="KW-1185">Reference proteome</keyword>
<sequence>MVNAKVSSVSNGDVVTKIFIIGLPRTGTTSVSVALLERGYKVAHQAFTKQAFELADVISDAPCFSDYSQLDKLFPGSKFVYLDRSMETWVPSMQMLLSRMLVHLDDKTGRFNTILKRSFNHSFGVNRVENPMDSEHLIQSYQAHKQQVFDYFEGREELLSIDIGESGSLSRLLNFLELDAGSSDSDTSARSSSHKNSPHQSLSNQSFPHLNFPHLNFPHLNRGRNVASWDEYKHPNKISANAAGPENRKYFDYKLAKPSPKVTT</sequence>
<reference evidence="2 3" key="1">
    <citation type="submission" date="2018-12" db="EMBL/GenBank/DDBJ databases">
        <authorList>
            <person name="Yu L."/>
        </authorList>
    </citation>
    <scope>NUCLEOTIDE SEQUENCE [LARGE SCALE GENOMIC DNA]</scope>
    <source>
        <strain evidence="2 3">HAW-EB5</strain>
    </source>
</reference>
<accession>A0A3S0RG23</accession>
<dbReference type="EMBL" id="RXNV01000016">
    <property type="protein sequence ID" value="RTR27481.1"/>
    <property type="molecule type" value="Genomic_DNA"/>
</dbReference>
<feature type="compositionally biased region" description="Polar residues" evidence="1">
    <location>
        <begin position="198"/>
        <end position="207"/>
    </location>
</feature>
<name>A0A3S0RG23_9GAMM</name>
<dbReference type="InterPro" id="IPR027417">
    <property type="entry name" value="P-loop_NTPase"/>
</dbReference>
<dbReference type="PANTHER" id="PTHR36978:SF4">
    <property type="entry name" value="P-LOOP CONTAINING NUCLEOSIDE TRIPHOSPHATE HYDROLASE PROTEIN"/>
    <property type="match status" value="1"/>
</dbReference>
<dbReference type="InterPro" id="IPR040632">
    <property type="entry name" value="Sulfotransfer_4"/>
</dbReference>
<dbReference type="AlphaFoldDB" id="A0A3S0RG23"/>
<gene>
    <name evidence="2" type="ORF">EKG39_20305</name>
</gene>
<comment type="caution">
    <text evidence="2">The sequence shown here is derived from an EMBL/GenBank/DDBJ whole genome shotgun (WGS) entry which is preliminary data.</text>
</comment>
<dbReference type="Gene3D" id="3.40.50.300">
    <property type="entry name" value="P-loop containing nucleotide triphosphate hydrolases"/>
    <property type="match status" value="1"/>
</dbReference>